<dbReference type="SMART" id="SM00308">
    <property type="entry name" value="LH2"/>
    <property type="match status" value="1"/>
</dbReference>
<feature type="domain" description="PLAT" evidence="11">
    <location>
        <begin position="444"/>
        <end position="561"/>
    </location>
</feature>
<dbReference type="Pfam" id="PF08016">
    <property type="entry name" value="PKD_channel"/>
    <property type="match status" value="1"/>
</dbReference>
<keyword evidence="3 10" id="KW-0812">Transmembrane</keyword>
<dbReference type="Proteomes" id="UP000085678">
    <property type="component" value="Unplaced"/>
</dbReference>
<dbReference type="STRING" id="7574.A0A1S3IH17"/>
<dbReference type="GO" id="GO:0016020">
    <property type="term" value="C:membrane"/>
    <property type="evidence" value="ECO:0007669"/>
    <property type="project" value="UniProtKB-SubCell"/>
</dbReference>
<feature type="transmembrane region" description="Helical" evidence="10">
    <location>
        <begin position="400"/>
        <end position="419"/>
    </location>
</feature>
<feature type="transmembrane region" description="Helical" evidence="10">
    <location>
        <begin position="731"/>
        <end position="757"/>
    </location>
</feature>
<dbReference type="Pfam" id="PF01477">
    <property type="entry name" value="PLAT"/>
    <property type="match status" value="1"/>
</dbReference>
<feature type="transmembrane region" description="Helical" evidence="10">
    <location>
        <begin position="1279"/>
        <end position="1297"/>
    </location>
</feature>
<evidence type="ECO:0000256" key="3">
    <source>
        <dbReference type="ARBA" id="ARBA00022692"/>
    </source>
</evidence>
<evidence type="ECO:0000256" key="4">
    <source>
        <dbReference type="ARBA" id="ARBA00022729"/>
    </source>
</evidence>
<gene>
    <name evidence="13" type="primary">LOC106163964</name>
</gene>
<dbReference type="GeneID" id="106163964"/>
<sequence length="1651" mass="186643">MAASDMLVDQLTSSSAASVEELVSVSGNIAAAVGNIIAAAAPATSAVTAPTKQAANQMTEAEKQLAKDVAKKTEALFSKVATNLFTKMNETATPVEISSPTVTMAVQKFTPKAETSAIKTRDVSLKLPPITSAGGQSVNMKVLTFKRNPYTFGNGSEHVNSPVTAIDMSLADGSSLSLDSDMEAELDTSNVGAAIQADDIDTSNVTAETVAYHVYDITSTHAALKIDIGKPSPTALYKYLGKMDAYPTDSDNDFYFEVRDNITVSRKTWNVNEFFRNNVFSIFIPARELTTTGKFYVLITKIEDTTSGGSTSSRRLLAVGSNDSYSLESVSMEARVWDDATSSWKTSSNLEVDPNSSKDKVVFKSNFFGSFCAGLFIPPNKIDFDRVFANFDTLLADNPIVLIILCSIVCLYLLLVIWARRADLYDRQSWDYYPLIDNRSSDTFCYRVSVFTGMRRHAGTTANVFVVLYGSRGKTKPRVVMDGCRKNFDRGSISNFLLKTDKDLGRLKHIQIWHDNSGKNPAWYLSKVIIFDVLKKKRYFFACANWIAEDRGECRTDRLLKGLQESDMKDFKSLFNDHTRKNAFDDHIWLSVFKRPTRSRFSRVQRLSCCLAVLFLFMITNAMWFKTDENNPSASNSGIDLGFIKITYQQVFVGFMGACIVVPPTVIVMEIFRRAKPRQRKGVIMEKILQEHLPSNKVDIISQKSQVEIEVAEDVEDDENVKKKKKRKIELPWWSIVFGYILLFIMTFTGGFFTLLYSLDWGREKSLEWLATMLFAFLESVFVVQPIKLLLLAFVFSCILRIPNMDGEESEDDLDSLVAPPEKIPQDVRFPDGLVIPNSEPDFEEEDEDVERRKLENERDKQLSAKVRETVIYILNLALLIWICSANRDSNFFLQNSALKGQISVSGKYTVSMESVYDYIKVVVLPAAFPSADYNGNALASYDQQFISDMDGLRMGPVRLRQARVRQDAGTLPRLMKGLFDSAEVSYNDNDEESRNFNPAWELPSLVSPYDNTTTAFTYHGAVMHEHSHSGHFQTYKPGGYVVEFHAGRSASTMVDVLKSQNWIDRYTRAVFVEYTINNANTNVFSQIKIIFEFPATGGIYATTAEISFRPYPYVDAMDFVLLLVQLVWAALLIYLTVVQVRQMVRQKCTYFHSLWNVADLAMVLLGYIGMVLYGVRIAYIIQAVEDVKNNPGAFVSFDDVALVDDGFAITMGVLLFIAWMQMFRPLSFNWHLAMLRSSLGSLKNTLSVYGLFFVIIVGAYCMAFYIVCGRSFESFRDFLYSFYSLFGVMLGLMVYEDVIEENTIFLQLAFLSYNLLSNFIMLNCFISVVCDTLDAVKNSKSIDGFDYEMNDHLVNRVMSIWKSIAGINKDKKDKDDKKIPATQDSDSGIDIATPQLKPGTSKITMQEIEMSCSSISSEASQKEEDPEVKIQRENNFKQFELRMKKVTLLSQLLEKRFELFLSNHRRDERESAKLAASARSQWKKVRNTLKYINEQKRLAQARKEMKERDVQQDKRRDSTEIRFCEEMAKIESESQLNSPEPLQAEESAPKEYKRQLGGPAKLWATKADAIRRQQDLQDSSNALGRRRTMGDVVDELMHRGAYSDPEDNQGSSAKAIDFYQGQQGQKTNRIRAFGLIRQALVLKKRGNLPK</sequence>
<feature type="transmembrane region" description="Helical" evidence="10">
    <location>
        <begin position="769"/>
        <end position="796"/>
    </location>
</feature>
<dbReference type="Pfam" id="PF20519">
    <property type="entry name" value="Polycystin_dom"/>
    <property type="match status" value="1"/>
</dbReference>
<dbReference type="PANTHER" id="PTHR10877:SF150">
    <property type="entry name" value="REJ DOMAIN-CONTAINING PROTEIN"/>
    <property type="match status" value="1"/>
</dbReference>
<evidence type="ECO:0000256" key="10">
    <source>
        <dbReference type="SAM" id="Phobius"/>
    </source>
</evidence>
<feature type="transmembrane region" description="Helical" evidence="10">
    <location>
        <begin position="604"/>
        <end position="625"/>
    </location>
</feature>
<comment type="subcellular location">
    <subcellularLocation>
        <location evidence="1">Membrane</location>
        <topology evidence="1">Multi-pass membrane protein</topology>
    </subcellularLocation>
</comment>
<dbReference type="InterPro" id="IPR001024">
    <property type="entry name" value="PLAT/LH2_dom"/>
</dbReference>
<feature type="transmembrane region" description="Helical" evidence="10">
    <location>
        <begin position="1247"/>
        <end position="1267"/>
    </location>
</feature>
<dbReference type="KEGG" id="lak:106163964"/>
<evidence type="ECO:0000256" key="2">
    <source>
        <dbReference type="ARBA" id="ARBA00007200"/>
    </source>
</evidence>
<dbReference type="Gene3D" id="1.10.287.70">
    <property type="match status" value="1"/>
</dbReference>
<evidence type="ECO:0000259" key="11">
    <source>
        <dbReference type="PROSITE" id="PS50095"/>
    </source>
</evidence>
<evidence type="ECO:0000256" key="8">
    <source>
        <dbReference type="PROSITE-ProRule" id="PRU00152"/>
    </source>
</evidence>
<dbReference type="GO" id="GO:0005509">
    <property type="term" value="F:calcium ion binding"/>
    <property type="evidence" value="ECO:0007669"/>
    <property type="project" value="InterPro"/>
</dbReference>
<dbReference type="SUPFAM" id="SSF49723">
    <property type="entry name" value="Lipase/lipooxygenase domain (PLAT/LH2 domain)"/>
    <property type="match status" value="1"/>
</dbReference>
<keyword evidence="7" id="KW-0325">Glycoprotein</keyword>
<comment type="caution">
    <text evidence="8">Lacks conserved residue(s) required for the propagation of feature annotation.</text>
</comment>
<keyword evidence="5 10" id="KW-1133">Transmembrane helix</keyword>
<feature type="region of interest" description="Disordered" evidence="9">
    <location>
        <begin position="835"/>
        <end position="856"/>
    </location>
</feature>
<dbReference type="PRINTS" id="PR01433">
    <property type="entry name" value="POLYCYSTIN2"/>
</dbReference>
<dbReference type="InterPro" id="IPR003915">
    <property type="entry name" value="PKD_2"/>
</dbReference>
<dbReference type="OrthoDB" id="10039908at2759"/>
<accession>A0A1S3IH17</accession>
<feature type="transmembrane region" description="Helical" evidence="10">
    <location>
        <begin position="651"/>
        <end position="672"/>
    </location>
</feature>
<feature type="region of interest" description="Disordered" evidence="9">
    <location>
        <begin position="1372"/>
        <end position="1392"/>
    </location>
</feature>
<dbReference type="GO" id="GO:0005262">
    <property type="term" value="F:calcium channel activity"/>
    <property type="evidence" value="ECO:0007669"/>
    <property type="project" value="TreeGrafter"/>
</dbReference>
<name>A0A1S3IH17_LINAN</name>
<dbReference type="SUPFAM" id="SSF81324">
    <property type="entry name" value="Voltage-gated potassium channels"/>
    <property type="match status" value="1"/>
</dbReference>
<evidence type="ECO:0000256" key="1">
    <source>
        <dbReference type="ARBA" id="ARBA00004141"/>
    </source>
</evidence>
<keyword evidence="12" id="KW-1185">Reference proteome</keyword>
<dbReference type="InParanoid" id="A0A1S3IH17"/>
<keyword evidence="6 10" id="KW-0472">Membrane</keyword>
<dbReference type="InterPro" id="IPR013122">
    <property type="entry name" value="PKD1_2_channel"/>
</dbReference>
<feature type="transmembrane region" description="Helical" evidence="10">
    <location>
        <begin position="1309"/>
        <end position="1330"/>
    </location>
</feature>
<reference evidence="13" key="1">
    <citation type="submission" date="2025-08" db="UniProtKB">
        <authorList>
            <consortium name="RefSeq"/>
        </authorList>
    </citation>
    <scope>IDENTIFICATION</scope>
    <source>
        <tissue evidence="13">Gonads</tissue>
    </source>
</reference>
<evidence type="ECO:0000256" key="6">
    <source>
        <dbReference type="ARBA" id="ARBA00023136"/>
    </source>
</evidence>
<evidence type="ECO:0000256" key="9">
    <source>
        <dbReference type="SAM" id="MobiDB-lite"/>
    </source>
</evidence>
<dbReference type="InterPro" id="IPR036392">
    <property type="entry name" value="PLAT/LH2_dom_sf"/>
</dbReference>
<feature type="transmembrane region" description="Helical" evidence="10">
    <location>
        <begin position="1207"/>
        <end position="1227"/>
    </location>
</feature>
<evidence type="ECO:0000313" key="12">
    <source>
        <dbReference type="Proteomes" id="UP000085678"/>
    </source>
</evidence>
<feature type="transmembrane region" description="Helical" evidence="10">
    <location>
        <begin position="1120"/>
        <end position="1141"/>
    </location>
</feature>
<dbReference type="Gene3D" id="2.60.60.20">
    <property type="entry name" value="PLAT/LH2 domain"/>
    <property type="match status" value="1"/>
</dbReference>
<comment type="similarity">
    <text evidence="2">Belongs to the polycystin family.</text>
</comment>
<evidence type="ECO:0000256" key="7">
    <source>
        <dbReference type="ARBA" id="ARBA00023180"/>
    </source>
</evidence>
<feature type="transmembrane region" description="Helical" evidence="10">
    <location>
        <begin position="1161"/>
        <end position="1182"/>
    </location>
</feature>
<dbReference type="InterPro" id="IPR046791">
    <property type="entry name" value="Polycystin_dom"/>
</dbReference>
<dbReference type="PANTHER" id="PTHR10877">
    <property type="entry name" value="POLYCYSTIN FAMILY MEMBER"/>
    <property type="match status" value="1"/>
</dbReference>
<dbReference type="GO" id="GO:0050982">
    <property type="term" value="P:detection of mechanical stimulus"/>
    <property type="evidence" value="ECO:0007669"/>
    <property type="project" value="TreeGrafter"/>
</dbReference>
<feature type="region of interest" description="Disordered" evidence="9">
    <location>
        <begin position="1531"/>
        <end position="1558"/>
    </location>
</feature>
<evidence type="ECO:0000313" key="13">
    <source>
        <dbReference type="RefSeq" id="XP_013397161.1"/>
    </source>
</evidence>
<keyword evidence="4" id="KW-0732">Signal</keyword>
<dbReference type="InterPro" id="IPR051223">
    <property type="entry name" value="Polycystin"/>
</dbReference>
<protein>
    <submittedName>
        <fullName evidence="13">Polycystic kidney disease protein 1-like 2</fullName>
    </submittedName>
</protein>
<evidence type="ECO:0000256" key="5">
    <source>
        <dbReference type="ARBA" id="ARBA00022989"/>
    </source>
</evidence>
<dbReference type="PROSITE" id="PS50095">
    <property type="entry name" value="PLAT"/>
    <property type="match status" value="1"/>
</dbReference>
<proteinExistence type="inferred from homology"/>
<organism evidence="12 13">
    <name type="scientific">Lingula anatina</name>
    <name type="common">Brachiopod</name>
    <name type="synonym">Lingula unguis</name>
    <dbReference type="NCBI Taxonomy" id="7574"/>
    <lineage>
        <taxon>Eukaryota</taxon>
        <taxon>Metazoa</taxon>
        <taxon>Spiralia</taxon>
        <taxon>Lophotrochozoa</taxon>
        <taxon>Brachiopoda</taxon>
        <taxon>Linguliformea</taxon>
        <taxon>Lingulata</taxon>
        <taxon>Lingulida</taxon>
        <taxon>Linguloidea</taxon>
        <taxon>Lingulidae</taxon>
        <taxon>Lingula</taxon>
    </lineage>
</organism>
<dbReference type="RefSeq" id="XP_013397161.1">
    <property type="nucleotide sequence ID" value="XM_013541707.1"/>
</dbReference>